<name>A0A4U5NXS7_STECR</name>
<keyword evidence="3" id="KW-1185">Reference proteome</keyword>
<reference evidence="2 3" key="2">
    <citation type="journal article" date="2019" name="G3 (Bethesda)">
        <title>Hybrid Assembly of the Genome of the Entomopathogenic Nematode Steinernema carpocapsae Identifies the X-Chromosome.</title>
        <authorList>
            <person name="Serra L."/>
            <person name="Macchietto M."/>
            <person name="Macias-Munoz A."/>
            <person name="McGill C.J."/>
            <person name="Rodriguez I.M."/>
            <person name="Rodriguez B."/>
            <person name="Murad R."/>
            <person name="Mortazavi A."/>
        </authorList>
    </citation>
    <scope>NUCLEOTIDE SEQUENCE [LARGE SCALE GENOMIC DNA]</scope>
    <source>
        <strain evidence="2 3">ALL</strain>
    </source>
</reference>
<dbReference type="EMBL" id="AZBU02000003">
    <property type="protein sequence ID" value="TKR88094.1"/>
    <property type="molecule type" value="Genomic_DNA"/>
</dbReference>
<evidence type="ECO:0000259" key="1">
    <source>
        <dbReference type="PROSITE" id="PS50279"/>
    </source>
</evidence>
<sequence>MYAQISAKRDCATCNMKKRFIAVLIVCCAELSYAFPLFEFNCSALKDSGSGSNVTRQFYFDPDWNTCLVFNYNGTGGNTNRFETKEDCELLCVPAGSTCKGPSKTVVQPLKEAFRCDDSVCPSTHKCLMGMVPVCCDTENQEAFNQAVADTCPDGTKADGIFDLYFRAVYAHSCEDLICDENHKCVQVNKHFAKCCSKE</sequence>
<dbReference type="InterPro" id="IPR002223">
    <property type="entry name" value="Kunitz_BPTI"/>
</dbReference>
<dbReference type="PANTHER" id="PTHR47248:SF7">
    <property type="entry name" value="BPTI_KUNITZ INHIBITOR DOMAIN-CONTAINING PROTEIN"/>
    <property type="match status" value="1"/>
</dbReference>
<protein>
    <recommendedName>
        <fullName evidence="1">BPTI/Kunitz inhibitor domain-containing protein</fullName>
    </recommendedName>
</protein>
<comment type="caution">
    <text evidence="2">The sequence shown here is derived from an EMBL/GenBank/DDBJ whole genome shotgun (WGS) entry which is preliminary data.</text>
</comment>
<evidence type="ECO:0000313" key="2">
    <source>
        <dbReference type="EMBL" id="TKR88094.1"/>
    </source>
</evidence>
<feature type="domain" description="BPTI/Kunitz inhibitor" evidence="1">
    <location>
        <begin position="42"/>
        <end position="92"/>
    </location>
</feature>
<dbReference type="Pfam" id="PF00014">
    <property type="entry name" value="Kunitz_BPTI"/>
    <property type="match status" value="1"/>
</dbReference>
<dbReference type="Gene3D" id="4.10.410.10">
    <property type="entry name" value="Pancreatic trypsin inhibitor Kunitz domain"/>
    <property type="match status" value="1"/>
</dbReference>
<dbReference type="SMART" id="SM00131">
    <property type="entry name" value="KU"/>
    <property type="match status" value="1"/>
</dbReference>
<dbReference type="GO" id="GO:0004867">
    <property type="term" value="F:serine-type endopeptidase inhibitor activity"/>
    <property type="evidence" value="ECO:0007669"/>
    <property type="project" value="InterPro"/>
</dbReference>
<dbReference type="InterPro" id="IPR052861">
    <property type="entry name" value="BPTI/Kunitz_domain"/>
</dbReference>
<dbReference type="CDD" id="cd22593">
    <property type="entry name" value="Kunitz_conkunitzin"/>
    <property type="match status" value="1"/>
</dbReference>
<dbReference type="Proteomes" id="UP000298663">
    <property type="component" value="Unassembled WGS sequence"/>
</dbReference>
<dbReference type="AlphaFoldDB" id="A0A4U5NXS7"/>
<dbReference type="PROSITE" id="PS50279">
    <property type="entry name" value="BPTI_KUNITZ_2"/>
    <property type="match status" value="1"/>
</dbReference>
<dbReference type="SUPFAM" id="SSF57362">
    <property type="entry name" value="BPTI-like"/>
    <property type="match status" value="1"/>
</dbReference>
<reference evidence="2 3" key="1">
    <citation type="journal article" date="2015" name="Genome Biol.">
        <title>Comparative genomics of Steinernema reveals deeply conserved gene regulatory networks.</title>
        <authorList>
            <person name="Dillman A.R."/>
            <person name="Macchietto M."/>
            <person name="Porter C.F."/>
            <person name="Rogers A."/>
            <person name="Williams B."/>
            <person name="Antoshechkin I."/>
            <person name="Lee M.M."/>
            <person name="Goodwin Z."/>
            <person name="Lu X."/>
            <person name="Lewis E.E."/>
            <person name="Goodrich-Blair H."/>
            <person name="Stock S.P."/>
            <person name="Adams B.J."/>
            <person name="Sternberg P.W."/>
            <person name="Mortazavi A."/>
        </authorList>
    </citation>
    <scope>NUCLEOTIDE SEQUENCE [LARGE SCALE GENOMIC DNA]</scope>
    <source>
        <strain evidence="2 3">ALL</strain>
    </source>
</reference>
<evidence type="ECO:0000313" key="3">
    <source>
        <dbReference type="Proteomes" id="UP000298663"/>
    </source>
</evidence>
<accession>A0A4U5NXS7</accession>
<dbReference type="InterPro" id="IPR036880">
    <property type="entry name" value="Kunitz_BPTI_sf"/>
</dbReference>
<organism evidence="2 3">
    <name type="scientific">Steinernema carpocapsae</name>
    <name type="common">Entomopathogenic nematode</name>
    <dbReference type="NCBI Taxonomy" id="34508"/>
    <lineage>
        <taxon>Eukaryota</taxon>
        <taxon>Metazoa</taxon>
        <taxon>Ecdysozoa</taxon>
        <taxon>Nematoda</taxon>
        <taxon>Chromadorea</taxon>
        <taxon>Rhabditida</taxon>
        <taxon>Tylenchina</taxon>
        <taxon>Panagrolaimomorpha</taxon>
        <taxon>Strongyloidoidea</taxon>
        <taxon>Steinernematidae</taxon>
        <taxon>Steinernema</taxon>
    </lineage>
</organism>
<gene>
    <name evidence="2" type="ORF">L596_012386</name>
</gene>
<dbReference type="OrthoDB" id="4473401at2759"/>
<dbReference type="PANTHER" id="PTHR47248">
    <property type="entry name" value="PROTEIN CBG06772"/>
    <property type="match status" value="1"/>
</dbReference>
<proteinExistence type="predicted"/>